<dbReference type="Gene3D" id="3.30.360.10">
    <property type="entry name" value="Dihydrodipicolinate Reductase, domain 2"/>
    <property type="match status" value="1"/>
</dbReference>
<dbReference type="InterPro" id="IPR000683">
    <property type="entry name" value="Gfo/Idh/MocA-like_OxRdtase_N"/>
</dbReference>
<organism evidence="3 4">
    <name type="scientific">Paenibacillus thiaminolyticus</name>
    <name type="common">Bacillus thiaminolyticus</name>
    <dbReference type="NCBI Taxonomy" id="49283"/>
    <lineage>
        <taxon>Bacteria</taxon>
        <taxon>Bacillati</taxon>
        <taxon>Bacillota</taxon>
        <taxon>Bacilli</taxon>
        <taxon>Bacillales</taxon>
        <taxon>Paenibacillaceae</taxon>
        <taxon>Paenibacillus</taxon>
    </lineage>
</organism>
<dbReference type="SUPFAM" id="SSF51735">
    <property type="entry name" value="NAD(P)-binding Rossmann-fold domains"/>
    <property type="match status" value="1"/>
</dbReference>
<dbReference type="Pfam" id="PF21378">
    <property type="entry name" value="YceM-like_C"/>
    <property type="match status" value="1"/>
</dbReference>
<accession>A0A3A3G8P5</accession>
<dbReference type="Gene3D" id="3.40.50.720">
    <property type="entry name" value="NAD(P)-binding Rossmann-like Domain"/>
    <property type="match status" value="1"/>
</dbReference>
<evidence type="ECO:0000259" key="1">
    <source>
        <dbReference type="Pfam" id="PF01408"/>
    </source>
</evidence>
<sequence length="315" mass="34638">MRVPRIGIVGLGSIAQKAYLPVLGRAEEWTLVGAYTPNEAKRLDVCAQHRIVPYASIGRLAEDCDAMFVHSSTASHYEIVAELLRRGIDVYVDKPLAATLEQAEALAELSEKLGRTLMVGFNRRFAPRYEALASKAAQASWIRIEKHRAGKVKPVPYLDTLLDDYIHVIDLVRHFSRASGDGLLWTGRVHINSQGHLLDVHHLFTPADGTGPSIFAGMHRHAGIDVERVERIGPVSTHRVRNLTELTVEENGVSRIESAGSWTSVAKIRGFEDAILHFIGCITYGGRPITDGREACETQALVHALAAEAVVTDEE</sequence>
<evidence type="ECO:0000313" key="3">
    <source>
        <dbReference type="EMBL" id="RJG15744.1"/>
    </source>
</evidence>
<gene>
    <name evidence="3" type="ORF">DQX05_29415</name>
</gene>
<dbReference type="OrthoDB" id="9815825at2"/>
<dbReference type="PANTHER" id="PTHR43708:SF4">
    <property type="entry name" value="OXIDOREDUCTASE YCEM-RELATED"/>
    <property type="match status" value="1"/>
</dbReference>
<feature type="domain" description="YceM-like C-terminal" evidence="2">
    <location>
        <begin position="127"/>
        <end position="251"/>
    </location>
</feature>
<protein>
    <submittedName>
        <fullName evidence="3">Gfo/Idh/MocA family oxidoreductase</fullName>
    </submittedName>
</protein>
<dbReference type="GO" id="GO:0000166">
    <property type="term" value="F:nucleotide binding"/>
    <property type="evidence" value="ECO:0007669"/>
    <property type="project" value="InterPro"/>
</dbReference>
<dbReference type="EMBL" id="QYZD01000067">
    <property type="protein sequence ID" value="RJG15744.1"/>
    <property type="molecule type" value="Genomic_DNA"/>
</dbReference>
<dbReference type="RefSeq" id="WP_119796783.1">
    <property type="nucleotide sequence ID" value="NZ_QYZD01000067.1"/>
</dbReference>
<dbReference type="PANTHER" id="PTHR43708">
    <property type="entry name" value="CONSERVED EXPRESSED OXIDOREDUCTASE (EUROFUNG)"/>
    <property type="match status" value="1"/>
</dbReference>
<feature type="domain" description="Gfo/Idh/MocA-like oxidoreductase N-terminal" evidence="1">
    <location>
        <begin position="5"/>
        <end position="121"/>
    </location>
</feature>
<evidence type="ECO:0000313" key="4">
    <source>
        <dbReference type="Proteomes" id="UP000266177"/>
    </source>
</evidence>
<dbReference type="AlphaFoldDB" id="A0A3A3G8P5"/>
<dbReference type="InterPro" id="IPR048477">
    <property type="entry name" value="YceM-like_C"/>
</dbReference>
<dbReference type="SUPFAM" id="SSF55347">
    <property type="entry name" value="Glyceraldehyde-3-phosphate dehydrogenase-like, C-terminal domain"/>
    <property type="match status" value="1"/>
</dbReference>
<dbReference type="Proteomes" id="UP000266177">
    <property type="component" value="Unassembled WGS sequence"/>
</dbReference>
<comment type="caution">
    <text evidence="3">The sequence shown here is derived from an EMBL/GenBank/DDBJ whole genome shotgun (WGS) entry which is preliminary data.</text>
</comment>
<evidence type="ECO:0000259" key="2">
    <source>
        <dbReference type="Pfam" id="PF21378"/>
    </source>
</evidence>
<dbReference type="InterPro" id="IPR051317">
    <property type="entry name" value="Gfo/Idh/MocA_oxidoreduct"/>
</dbReference>
<name>A0A3A3G8P5_PANTH</name>
<dbReference type="Pfam" id="PF01408">
    <property type="entry name" value="GFO_IDH_MocA"/>
    <property type="match status" value="1"/>
</dbReference>
<reference evidence="3 4" key="1">
    <citation type="submission" date="2018-09" db="EMBL/GenBank/DDBJ databases">
        <title>Paenibacillus SK2017-BO5.</title>
        <authorList>
            <person name="Piskunova J.V."/>
            <person name="Dubiley S.A."/>
            <person name="Severinov K.V."/>
        </authorList>
    </citation>
    <scope>NUCLEOTIDE SEQUENCE [LARGE SCALE GENOMIC DNA]</scope>
    <source>
        <strain evidence="3 4">BO5</strain>
    </source>
</reference>
<dbReference type="InterPro" id="IPR036291">
    <property type="entry name" value="NAD(P)-bd_dom_sf"/>
</dbReference>
<proteinExistence type="predicted"/>